<feature type="domain" description="Zn(2)-C6 fungal-type" evidence="6">
    <location>
        <begin position="17"/>
        <end position="46"/>
    </location>
</feature>
<name>A0AAN6IWK5_EXODE</name>
<evidence type="ECO:0000313" key="7">
    <source>
        <dbReference type="EMBL" id="KAJ8994004.1"/>
    </source>
</evidence>
<keyword evidence="4" id="KW-0539">Nucleus</keyword>
<evidence type="ECO:0000256" key="3">
    <source>
        <dbReference type="ARBA" id="ARBA00023163"/>
    </source>
</evidence>
<feature type="region of interest" description="Disordered" evidence="5">
    <location>
        <begin position="144"/>
        <end position="199"/>
    </location>
</feature>
<proteinExistence type="predicted"/>
<evidence type="ECO:0000256" key="5">
    <source>
        <dbReference type="SAM" id="MobiDB-lite"/>
    </source>
</evidence>
<feature type="compositionally biased region" description="Polar residues" evidence="5">
    <location>
        <begin position="158"/>
        <end position="170"/>
    </location>
</feature>
<evidence type="ECO:0000256" key="1">
    <source>
        <dbReference type="ARBA" id="ARBA00023015"/>
    </source>
</evidence>
<evidence type="ECO:0000256" key="2">
    <source>
        <dbReference type="ARBA" id="ARBA00023125"/>
    </source>
</evidence>
<dbReference type="SUPFAM" id="SSF57701">
    <property type="entry name" value="Zn2/Cys6 DNA-binding domain"/>
    <property type="match status" value="1"/>
</dbReference>
<evidence type="ECO:0000256" key="4">
    <source>
        <dbReference type="ARBA" id="ARBA00023242"/>
    </source>
</evidence>
<dbReference type="CDD" id="cd00067">
    <property type="entry name" value="GAL4"/>
    <property type="match status" value="1"/>
</dbReference>
<feature type="region of interest" description="Disordered" evidence="5">
    <location>
        <begin position="225"/>
        <end position="269"/>
    </location>
</feature>
<dbReference type="InterPro" id="IPR001138">
    <property type="entry name" value="Zn2Cys6_DnaBD"/>
</dbReference>
<dbReference type="PANTHER" id="PTHR47655:SF3">
    <property type="entry name" value="ZN(II)2CYS6 TRANSCRIPTION FACTOR (EUROFUNG)"/>
    <property type="match status" value="1"/>
</dbReference>
<dbReference type="EMBL" id="JAJGCB010000003">
    <property type="protein sequence ID" value="KAJ8994004.1"/>
    <property type="molecule type" value="Genomic_DNA"/>
</dbReference>
<dbReference type="Pfam" id="PF00172">
    <property type="entry name" value="Zn_clus"/>
    <property type="match status" value="1"/>
</dbReference>
<dbReference type="InterPro" id="IPR036864">
    <property type="entry name" value="Zn2-C6_fun-type_DNA-bd_sf"/>
</dbReference>
<dbReference type="GO" id="GO:0003677">
    <property type="term" value="F:DNA binding"/>
    <property type="evidence" value="ECO:0007669"/>
    <property type="project" value="UniProtKB-KW"/>
</dbReference>
<keyword evidence="1" id="KW-0805">Transcription regulation</keyword>
<dbReference type="GO" id="GO:0000981">
    <property type="term" value="F:DNA-binding transcription factor activity, RNA polymerase II-specific"/>
    <property type="evidence" value="ECO:0007669"/>
    <property type="project" value="InterPro"/>
</dbReference>
<dbReference type="Gene3D" id="4.10.240.10">
    <property type="entry name" value="Zn(2)-C6 fungal-type DNA-binding domain"/>
    <property type="match status" value="1"/>
</dbReference>
<feature type="compositionally biased region" description="Low complexity" evidence="5">
    <location>
        <begin position="225"/>
        <end position="246"/>
    </location>
</feature>
<dbReference type="InterPro" id="IPR052783">
    <property type="entry name" value="Metabolic/Drug-Res_Regulator"/>
</dbReference>
<organism evidence="7 8">
    <name type="scientific">Exophiala dermatitidis</name>
    <name type="common">Black yeast-like fungus</name>
    <name type="synonym">Wangiella dermatitidis</name>
    <dbReference type="NCBI Taxonomy" id="5970"/>
    <lineage>
        <taxon>Eukaryota</taxon>
        <taxon>Fungi</taxon>
        <taxon>Dikarya</taxon>
        <taxon>Ascomycota</taxon>
        <taxon>Pezizomycotina</taxon>
        <taxon>Eurotiomycetes</taxon>
        <taxon>Chaetothyriomycetidae</taxon>
        <taxon>Chaetothyriales</taxon>
        <taxon>Herpotrichiellaceae</taxon>
        <taxon>Exophiala</taxon>
    </lineage>
</organism>
<sequence length="359" mass="38502">MHPEQERTKTRPRVSRACERCRVKKAKCDGEKPCKRCNLDKAVCSYKVRRRTDTGGSNQRYAGMLLQHHAAVTAGLIELYQRLLKGQPWEGSPVDELNGTPSVHCILERLGVIDAEDEVDPTPNPTLQSDAPVSHVHSTAASAAAIGGRVAKSRKPSTKFTPSRKGSQAASAAAREFDTDPLLSPLSTSTTIVPPAGSSFFETTEDPALATGYFNQVASPLSCASRSGSLQSTTTSSSSTWDSSQSPDISDDMFTTPIPTPTTTTNNDSQCQSDFLSQTQQQQQFPDGSFPVYTDDHQTPVQVSYTSAEVQETCTAGYFLDATGGMGLYGWDASNMGSNVPFGTVPPDCCNPWDSGVLG</sequence>
<evidence type="ECO:0000313" key="8">
    <source>
        <dbReference type="Proteomes" id="UP001161757"/>
    </source>
</evidence>
<gene>
    <name evidence="7" type="ORF">HRR80_002503</name>
</gene>
<feature type="compositionally biased region" description="Low complexity" evidence="5">
    <location>
        <begin position="255"/>
        <end position="269"/>
    </location>
</feature>
<dbReference type="AlphaFoldDB" id="A0AAN6IWK5"/>
<reference evidence="7" key="1">
    <citation type="submission" date="2023-01" db="EMBL/GenBank/DDBJ databases">
        <title>Exophiala dermititidis isolated from Cystic Fibrosis Patient.</title>
        <authorList>
            <person name="Kurbessoian T."/>
            <person name="Crocker A."/>
            <person name="Murante D."/>
            <person name="Hogan D.A."/>
            <person name="Stajich J.E."/>
        </authorList>
    </citation>
    <scope>NUCLEOTIDE SEQUENCE</scope>
    <source>
        <strain evidence="7">Ex8</strain>
    </source>
</reference>
<dbReference type="SMART" id="SM00066">
    <property type="entry name" value="GAL4"/>
    <property type="match status" value="1"/>
</dbReference>
<keyword evidence="2" id="KW-0238">DNA-binding</keyword>
<dbReference type="PROSITE" id="PS50048">
    <property type="entry name" value="ZN2_CY6_FUNGAL_2"/>
    <property type="match status" value="1"/>
</dbReference>
<dbReference type="GO" id="GO:0008270">
    <property type="term" value="F:zinc ion binding"/>
    <property type="evidence" value="ECO:0007669"/>
    <property type="project" value="InterPro"/>
</dbReference>
<accession>A0AAN6IWK5</accession>
<comment type="caution">
    <text evidence="7">The sequence shown here is derived from an EMBL/GenBank/DDBJ whole genome shotgun (WGS) entry which is preliminary data.</text>
</comment>
<keyword evidence="3" id="KW-0804">Transcription</keyword>
<dbReference type="PANTHER" id="PTHR47655">
    <property type="entry name" value="QUINIC ACID UTILIZATION ACTIVATOR"/>
    <property type="match status" value="1"/>
</dbReference>
<dbReference type="Proteomes" id="UP001161757">
    <property type="component" value="Unassembled WGS sequence"/>
</dbReference>
<protein>
    <recommendedName>
        <fullName evidence="6">Zn(2)-C6 fungal-type domain-containing protein</fullName>
    </recommendedName>
</protein>
<evidence type="ECO:0000259" key="6">
    <source>
        <dbReference type="PROSITE" id="PS50048"/>
    </source>
</evidence>